<dbReference type="SUPFAM" id="SSF52540">
    <property type="entry name" value="P-loop containing nucleoside triphosphate hydrolases"/>
    <property type="match status" value="1"/>
</dbReference>
<evidence type="ECO:0000313" key="9">
    <source>
        <dbReference type="Proteomes" id="UP000018857"/>
    </source>
</evidence>
<evidence type="ECO:0000313" key="8">
    <source>
        <dbReference type="EMBL" id="ETI58209.1"/>
    </source>
</evidence>
<dbReference type="SMART" id="SM00382">
    <property type="entry name" value="AAA"/>
    <property type="match status" value="1"/>
</dbReference>
<reference evidence="8 9" key="1">
    <citation type="journal article" date="2014" name="Genome Announc.">
        <title>Draft Genome Sequence of Marinomonas sp. Strain D104, a Polycyclic Aromatic Hydrocarbon-Degrading Bacterium from the Deep-Sea Sediment of the Arctic Ocean.</title>
        <authorList>
            <person name="Dong C."/>
            <person name="Bai X."/>
            <person name="Lai Q."/>
            <person name="Xie Y."/>
            <person name="Chen X."/>
            <person name="Shao Z."/>
        </authorList>
    </citation>
    <scope>NUCLEOTIDE SEQUENCE [LARGE SCALE GENOMIC DNA]</scope>
    <source>
        <strain evidence="8 9">D104</strain>
    </source>
</reference>
<dbReference type="EMBL" id="AYOZ01000060">
    <property type="protein sequence ID" value="ETI58209.1"/>
    <property type="molecule type" value="Genomic_DNA"/>
</dbReference>
<dbReference type="AlphaFoldDB" id="W1RRJ5"/>
<dbReference type="InterPro" id="IPR027417">
    <property type="entry name" value="P-loop_NTPase"/>
</dbReference>
<dbReference type="Pfam" id="PF00005">
    <property type="entry name" value="ABC_tran"/>
    <property type="match status" value="1"/>
</dbReference>
<sequence>MRPGEVLRILGGNGTGKSSLLKAIVDVITPIEGTIYYLGKNVTQCRDVLIESTLYIGHAVGVKRLLSVEENLRWYCPDVSSDELNSALEHLGLWPFRDTLVTSLSAGQTKRVALARLWLSEKTLWLLDEPFSSLDAKGCTILENRIQQHVSLGGLVVLTTHQDLRLVSARDVVLLS</sequence>
<dbReference type="STRING" id="1208321.D104_16790"/>
<dbReference type="GO" id="GO:0016887">
    <property type="term" value="F:ATP hydrolysis activity"/>
    <property type="evidence" value="ECO:0007669"/>
    <property type="project" value="InterPro"/>
</dbReference>
<keyword evidence="2" id="KW-0547">Nucleotide-binding</keyword>
<keyword evidence="3" id="KW-0201">Cytochrome c-type biogenesis</keyword>
<accession>W1RRJ5</accession>
<keyword evidence="5" id="KW-1278">Translocase</keyword>
<evidence type="ECO:0000256" key="2">
    <source>
        <dbReference type="ARBA" id="ARBA00022741"/>
    </source>
</evidence>
<evidence type="ECO:0000256" key="5">
    <source>
        <dbReference type="ARBA" id="ARBA00022967"/>
    </source>
</evidence>
<evidence type="ECO:0000256" key="3">
    <source>
        <dbReference type="ARBA" id="ARBA00022748"/>
    </source>
</evidence>
<keyword evidence="4" id="KW-0067">ATP-binding</keyword>
<evidence type="ECO:0000256" key="6">
    <source>
        <dbReference type="ARBA" id="ARBA00023136"/>
    </source>
</evidence>
<proteinExistence type="predicted"/>
<keyword evidence="6" id="KW-0472">Membrane</keyword>
<dbReference type="Gene3D" id="3.40.50.300">
    <property type="entry name" value="P-loop containing nucleotide triphosphate hydrolases"/>
    <property type="match status" value="1"/>
</dbReference>
<name>W1RRJ5_9GAMM</name>
<evidence type="ECO:0000256" key="4">
    <source>
        <dbReference type="ARBA" id="ARBA00022840"/>
    </source>
</evidence>
<dbReference type="PANTHER" id="PTHR43499:SF1">
    <property type="entry name" value="ABC TRANSPORTER I FAMILY MEMBER 1"/>
    <property type="match status" value="1"/>
</dbReference>
<dbReference type="GO" id="GO:0022857">
    <property type="term" value="F:transmembrane transporter activity"/>
    <property type="evidence" value="ECO:0007669"/>
    <property type="project" value="InterPro"/>
</dbReference>
<comment type="caution">
    <text evidence="8">The sequence shown here is derived from an EMBL/GenBank/DDBJ whole genome shotgun (WGS) entry which is preliminary data.</text>
</comment>
<dbReference type="Proteomes" id="UP000018857">
    <property type="component" value="Unassembled WGS sequence"/>
</dbReference>
<gene>
    <name evidence="8" type="ORF">D104_16790</name>
</gene>
<dbReference type="PATRIC" id="fig|1208321.3.peg.3329"/>
<dbReference type="PANTHER" id="PTHR43499">
    <property type="entry name" value="ABC TRANSPORTER I FAMILY MEMBER 1"/>
    <property type="match status" value="1"/>
</dbReference>
<evidence type="ECO:0000259" key="7">
    <source>
        <dbReference type="SMART" id="SM00382"/>
    </source>
</evidence>
<dbReference type="InterPro" id="IPR005895">
    <property type="entry name" value="ABC_transptr_haem_export_CcmA"/>
</dbReference>
<feature type="domain" description="AAA+ ATPase" evidence="7">
    <location>
        <begin position="3"/>
        <end position="176"/>
    </location>
</feature>
<dbReference type="NCBIfam" id="NF010061">
    <property type="entry name" value="PRK13538.1"/>
    <property type="match status" value="1"/>
</dbReference>
<dbReference type="GO" id="GO:0005524">
    <property type="term" value="F:ATP binding"/>
    <property type="evidence" value="ECO:0007669"/>
    <property type="project" value="UniProtKB-KW"/>
</dbReference>
<dbReference type="NCBIfam" id="TIGR01189">
    <property type="entry name" value="ccmA"/>
    <property type="match status" value="1"/>
</dbReference>
<organism evidence="8 9">
    <name type="scientific">Marinomonas profundimaris</name>
    <dbReference type="NCBI Taxonomy" id="1208321"/>
    <lineage>
        <taxon>Bacteria</taxon>
        <taxon>Pseudomonadati</taxon>
        <taxon>Pseudomonadota</taxon>
        <taxon>Gammaproteobacteria</taxon>
        <taxon>Oceanospirillales</taxon>
        <taxon>Oceanospirillaceae</taxon>
        <taxon>Marinomonas</taxon>
    </lineage>
</organism>
<keyword evidence="1" id="KW-0813">Transport</keyword>
<evidence type="ECO:0000256" key="1">
    <source>
        <dbReference type="ARBA" id="ARBA00022448"/>
    </source>
</evidence>
<dbReference type="InterPro" id="IPR003439">
    <property type="entry name" value="ABC_transporter-like_ATP-bd"/>
</dbReference>
<dbReference type="GO" id="GO:0017004">
    <property type="term" value="P:cytochrome complex assembly"/>
    <property type="evidence" value="ECO:0007669"/>
    <property type="project" value="UniProtKB-KW"/>
</dbReference>
<protein>
    <submittedName>
        <fullName evidence="8">Transcriptional regulator</fullName>
    </submittedName>
</protein>
<dbReference type="eggNOG" id="COG4133">
    <property type="taxonomic scope" value="Bacteria"/>
</dbReference>
<dbReference type="InterPro" id="IPR003593">
    <property type="entry name" value="AAA+_ATPase"/>
</dbReference>
<keyword evidence="9" id="KW-1185">Reference proteome</keyword>